<sequence>MTLKNRYNTNLVGNLSKQIYSPFIVDWIILNTFGCDNAIEDMLEVRVNEIGSNEVLFTSKAWKRAFDINEPIYTELCHEFYATFKFDEAVADDELMTKKAIKFNLRGKAHAMSLRNDDDFSADQYWLNIRSEKTLTLSRSSAKTIRKPMLKVLQKMITYGLCQRTTSYDKVQKNELWLLSMFEANHQNRYANVTWFIAKSMKKKGVGTKRESLICCGQFVKRITKRLGILSDEVLNGLSAPTYYRTLDANILIELIGSNGRLIPEEIAPSIPRVVTPRAQRPTTSDLYDKISQLETRIGEIERMTRRQSYHSNIYAKVLEHIASHFRVTLRDPYDPPSYFEQKQQQDDEE</sequence>
<dbReference type="EMBL" id="BQNB010010455">
    <property type="protein sequence ID" value="GJS77537.1"/>
    <property type="molecule type" value="Genomic_DNA"/>
</dbReference>
<reference evidence="1" key="1">
    <citation type="journal article" date="2022" name="Int. J. Mol. Sci.">
        <title>Draft Genome of Tanacetum Coccineum: Genomic Comparison of Closely Related Tanacetum-Family Plants.</title>
        <authorList>
            <person name="Yamashiro T."/>
            <person name="Shiraishi A."/>
            <person name="Nakayama K."/>
            <person name="Satake H."/>
        </authorList>
    </citation>
    <scope>NUCLEOTIDE SEQUENCE</scope>
</reference>
<protein>
    <submittedName>
        <fullName evidence="1">Uncharacterized protein</fullName>
    </submittedName>
</protein>
<comment type="caution">
    <text evidence="1">The sequence shown here is derived from an EMBL/GenBank/DDBJ whole genome shotgun (WGS) entry which is preliminary data.</text>
</comment>
<proteinExistence type="predicted"/>
<evidence type="ECO:0000313" key="1">
    <source>
        <dbReference type="EMBL" id="GJS77537.1"/>
    </source>
</evidence>
<keyword evidence="2" id="KW-1185">Reference proteome</keyword>
<evidence type="ECO:0000313" key="2">
    <source>
        <dbReference type="Proteomes" id="UP001151760"/>
    </source>
</evidence>
<accession>A0ABQ4YJ63</accession>
<name>A0ABQ4YJ63_9ASTR</name>
<dbReference type="Proteomes" id="UP001151760">
    <property type="component" value="Unassembled WGS sequence"/>
</dbReference>
<reference evidence="1" key="2">
    <citation type="submission" date="2022-01" db="EMBL/GenBank/DDBJ databases">
        <authorList>
            <person name="Yamashiro T."/>
            <person name="Shiraishi A."/>
            <person name="Satake H."/>
            <person name="Nakayama K."/>
        </authorList>
    </citation>
    <scope>NUCLEOTIDE SEQUENCE</scope>
</reference>
<gene>
    <name evidence="1" type="ORF">Tco_0727418</name>
</gene>
<organism evidence="1 2">
    <name type="scientific">Tanacetum coccineum</name>
    <dbReference type="NCBI Taxonomy" id="301880"/>
    <lineage>
        <taxon>Eukaryota</taxon>
        <taxon>Viridiplantae</taxon>
        <taxon>Streptophyta</taxon>
        <taxon>Embryophyta</taxon>
        <taxon>Tracheophyta</taxon>
        <taxon>Spermatophyta</taxon>
        <taxon>Magnoliopsida</taxon>
        <taxon>eudicotyledons</taxon>
        <taxon>Gunneridae</taxon>
        <taxon>Pentapetalae</taxon>
        <taxon>asterids</taxon>
        <taxon>campanulids</taxon>
        <taxon>Asterales</taxon>
        <taxon>Asteraceae</taxon>
        <taxon>Asteroideae</taxon>
        <taxon>Anthemideae</taxon>
        <taxon>Anthemidinae</taxon>
        <taxon>Tanacetum</taxon>
    </lineage>
</organism>